<evidence type="ECO:0000256" key="12">
    <source>
        <dbReference type="ARBA" id="ARBA00023033"/>
    </source>
</evidence>
<dbReference type="SUPFAM" id="SSF48264">
    <property type="entry name" value="Cytochrome P450"/>
    <property type="match status" value="1"/>
</dbReference>
<comment type="similarity">
    <text evidence="5">Belongs to the cytochrome P450 family.</text>
</comment>
<keyword evidence="13 14" id="KW-0472">Membrane</keyword>
<evidence type="ECO:0000256" key="4">
    <source>
        <dbReference type="ARBA" id="ARBA00004406"/>
    </source>
</evidence>
<dbReference type="PANTHER" id="PTHR24291">
    <property type="entry name" value="CYTOCHROME P450 FAMILY 4"/>
    <property type="match status" value="1"/>
</dbReference>
<dbReference type="Gene3D" id="1.10.630.10">
    <property type="entry name" value="Cytochrome P450"/>
    <property type="match status" value="1"/>
</dbReference>
<reference evidence="15 16" key="1">
    <citation type="journal article" date="2007" name="Nature">
        <title>Evolution of genes and genomes on the Drosophila phylogeny.</title>
        <authorList>
            <consortium name="Drosophila 12 Genomes Consortium"/>
            <person name="Clark A.G."/>
            <person name="Eisen M.B."/>
            <person name="Smith D.R."/>
            <person name="Bergman C.M."/>
            <person name="Oliver B."/>
            <person name="Markow T.A."/>
            <person name="Kaufman T.C."/>
            <person name="Kellis M."/>
            <person name="Gelbart W."/>
            <person name="Iyer V.N."/>
            <person name="Pollard D.A."/>
            <person name="Sackton T.B."/>
            <person name="Larracuente A.M."/>
            <person name="Singh N.D."/>
            <person name="Abad J.P."/>
            <person name="Abt D.N."/>
            <person name="Adryan B."/>
            <person name="Aguade M."/>
            <person name="Akashi H."/>
            <person name="Anderson W.W."/>
            <person name="Aquadro C.F."/>
            <person name="Ardell D.H."/>
            <person name="Arguello R."/>
            <person name="Artieri C.G."/>
            <person name="Barbash D.A."/>
            <person name="Barker D."/>
            <person name="Barsanti P."/>
            <person name="Batterham P."/>
            <person name="Batzoglou S."/>
            <person name="Begun D."/>
            <person name="Bhutkar A."/>
            <person name="Blanco E."/>
            <person name="Bosak S.A."/>
            <person name="Bradley R.K."/>
            <person name="Brand A.D."/>
            <person name="Brent M.R."/>
            <person name="Brooks A.N."/>
            <person name="Brown R.H."/>
            <person name="Butlin R.K."/>
            <person name="Caggese C."/>
            <person name="Calvi B.R."/>
            <person name="Bernardo de Carvalho A."/>
            <person name="Caspi A."/>
            <person name="Castrezana S."/>
            <person name="Celniker S.E."/>
            <person name="Chang J.L."/>
            <person name="Chapple C."/>
            <person name="Chatterji S."/>
            <person name="Chinwalla A."/>
            <person name="Civetta A."/>
            <person name="Clifton S.W."/>
            <person name="Comeron J.M."/>
            <person name="Costello J.C."/>
            <person name="Coyne J.A."/>
            <person name="Daub J."/>
            <person name="David R.G."/>
            <person name="Delcher A.L."/>
            <person name="Delehaunty K."/>
            <person name="Do C.B."/>
            <person name="Ebling H."/>
            <person name="Edwards K."/>
            <person name="Eickbush T."/>
            <person name="Evans J.D."/>
            <person name="Filipski A."/>
            <person name="Findeiss S."/>
            <person name="Freyhult E."/>
            <person name="Fulton L."/>
            <person name="Fulton R."/>
            <person name="Garcia A.C."/>
            <person name="Gardiner A."/>
            <person name="Garfield D.A."/>
            <person name="Garvin B.E."/>
            <person name="Gibson G."/>
            <person name="Gilbert D."/>
            <person name="Gnerre S."/>
            <person name="Godfrey J."/>
            <person name="Good R."/>
            <person name="Gotea V."/>
            <person name="Gravely B."/>
            <person name="Greenberg A.J."/>
            <person name="Griffiths-Jones S."/>
            <person name="Gross S."/>
            <person name="Guigo R."/>
            <person name="Gustafson E.A."/>
            <person name="Haerty W."/>
            <person name="Hahn M.W."/>
            <person name="Halligan D.L."/>
            <person name="Halpern A.L."/>
            <person name="Halter G.M."/>
            <person name="Han M.V."/>
            <person name="Heger A."/>
            <person name="Hillier L."/>
            <person name="Hinrichs A.S."/>
            <person name="Holmes I."/>
            <person name="Hoskins R.A."/>
            <person name="Hubisz M.J."/>
            <person name="Hultmark D."/>
            <person name="Huntley M.A."/>
            <person name="Jaffe D.B."/>
            <person name="Jagadeeshan S."/>
            <person name="Jeck W.R."/>
            <person name="Johnson J."/>
            <person name="Jones C.D."/>
            <person name="Jordan W.C."/>
            <person name="Karpen G.H."/>
            <person name="Kataoka E."/>
            <person name="Keightley P.D."/>
            <person name="Kheradpour P."/>
            <person name="Kirkness E.F."/>
            <person name="Koerich L.B."/>
            <person name="Kristiansen K."/>
            <person name="Kudrna D."/>
            <person name="Kulathinal R.J."/>
            <person name="Kumar S."/>
            <person name="Kwok R."/>
            <person name="Lander E."/>
            <person name="Langley C.H."/>
            <person name="Lapoint R."/>
            <person name="Lazzaro B.P."/>
            <person name="Lee S.J."/>
            <person name="Levesque L."/>
            <person name="Li R."/>
            <person name="Lin C.F."/>
            <person name="Lin M.F."/>
            <person name="Lindblad-Toh K."/>
            <person name="Llopart A."/>
            <person name="Long M."/>
            <person name="Low L."/>
            <person name="Lozovsky E."/>
            <person name="Lu J."/>
            <person name="Luo M."/>
            <person name="Machado C.A."/>
            <person name="Makalowski W."/>
            <person name="Marzo M."/>
            <person name="Matsuda M."/>
            <person name="Matzkin L."/>
            <person name="McAllister B."/>
            <person name="McBride C.S."/>
            <person name="McKernan B."/>
            <person name="McKernan K."/>
            <person name="Mendez-Lago M."/>
            <person name="Minx P."/>
            <person name="Mollenhauer M.U."/>
            <person name="Montooth K."/>
            <person name="Mount S.M."/>
            <person name="Mu X."/>
            <person name="Myers E."/>
            <person name="Negre B."/>
            <person name="Newfeld S."/>
            <person name="Nielsen R."/>
            <person name="Noor M.A."/>
            <person name="O'Grady P."/>
            <person name="Pachter L."/>
            <person name="Papaceit M."/>
            <person name="Parisi M.J."/>
            <person name="Parisi M."/>
            <person name="Parts L."/>
            <person name="Pedersen J.S."/>
            <person name="Pesole G."/>
            <person name="Phillippy A.M."/>
            <person name="Ponting C.P."/>
            <person name="Pop M."/>
            <person name="Porcelli D."/>
            <person name="Powell J.R."/>
            <person name="Prohaska S."/>
            <person name="Pruitt K."/>
            <person name="Puig M."/>
            <person name="Quesneville H."/>
            <person name="Ram K.R."/>
            <person name="Rand D."/>
            <person name="Rasmussen M.D."/>
            <person name="Reed L.K."/>
            <person name="Reenan R."/>
            <person name="Reily A."/>
            <person name="Remington K.A."/>
            <person name="Rieger T.T."/>
            <person name="Ritchie M.G."/>
            <person name="Robin C."/>
            <person name="Rogers Y.H."/>
            <person name="Rohde C."/>
            <person name="Rozas J."/>
            <person name="Rubenfield M.J."/>
            <person name="Ruiz A."/>
            <person name="Russo S."/>
            <person name="Salzberg S.L."/>
            <person name="Sanchez-Gracia A."/>
            <person name="Saranga D.J."/>
            <person name="Sato H."/>
            <person name="Schaeffer S.W."/>
            <person name="Schatz M.C."/>
            <person name="Schlenke T."/>
            <person name="Schwartz R."/>
            <person name="Segarra C."/>
            <person name="Singh R.S."/>
            <person name="Sirot L."/>
            <person name="Sirota M."/>
            <person name="Sisneros N.B."/>
            <person name="Smith C.D."/>
            <person name="Smith T.F."/>
            <person name="Spieth J."/>
            <person name="Stage D.E."/>
            <person name="Stark A."/>
            <person name="Stephan W."/>
            <person name="Strausberg R.L."/>
            <person name="Strempel S."/>
            <person name="Sturgill D."/>
            <person name="Sutton G."/>
            <person name="Sutton G.G."/>
            <person name="Tao W."/>
            <person name="Teichmann S."/>
            <person name="Tobari Y.N."/>
            <person name="Tomimura Y."/>
            <person name="Tsolas J.M."/>
            <person name="Valente V.L."/>
            <person name="Venter E."/>
            <person name="Venter J.C."/>
            <person name="Vicario S."/>
            <person name="Vieira F.G."/>
            <person name="Vilella A.J."/>
            <person name="Villasante A."/>
            <person name="Walenz B."/>
            <person name="Wang J."/>
            <person name="Wasserman M."/>
            <person name="Watts T."/>
            <person name="Wilson D."/>
            <person name="Wilson R.K."/>
            <person name="Wing R.A."/>
            <person name="Wolfner M.F."/>
            <person name="Wong A."/>
            <person name="Wong G.K."/>
            <person name="Wu C.I."/>
            <person name="Wu G."/>
            <person name="Yamamoto D."/>
            <person name="Yang H.P."/>
            <person name="Yang S.P."/>
            <person name="Yorke J.A."/>
            <person name="Yoshida K."/>
            <person name="Zdobnov E."/>
            <person name="Zhang P."/>
            <person name="Zhang Y."/>
            <person name="Zimin A.V."/>
            <person name="Baldwin J."/>
            <person name="Abdouelleil A."/>
            <person name="Abdulkadir J."/>
            <person name="Abebe A."/>
            <person name="Abera B."/>
            <person name="Abreu J."/>
            <person name="Acer S.C."/>
            <person name="Aftuck L."/>
            <person name="Alexander A."/>
            <person name="An P."/>
            <person name="Anderson E."/>
            <person name="Anderson S."/>
            <person name="Arachi H."/>
            <person name="Azer M."/>
            <person name="Bachantsang P."/>
            <person name="Barry A."/>
            <person name="Bayul T."/>
            <person name="Berlin A."/>
            <person name="Bessette D."/>
            <person name="Bloom T."/>
            <person name="Blye J."/>
            <person name="Boguslavskiy L."/>
            <person name="Bonnet C."/>
            <person name="Boukhgalter B."/>
            <person name="Bourzgui I."/>
            <person name="Brown A."/>
            <person name="Cahill P."/>
            <person name="Channer S."/>
            <person name="Cheshatsang Y."/>
            <person name="Chuda L."/>
            <person name="Citroen M."/>
            <person name="Collymore A."/>
            <person name="Cooke P."/>
            <person name="Costello M."/>
            <person name="D'Aco K."/>
            <person name="Daza R."/>
            <person name="De Haan G."/>
            <person name="DeGray S."/>
            <person name="DeMaso C."/>
            <person name="Dhargay N."/>
            <person name="Dooley K."/>
            <person name="Dooley E."/>
            <person name="Doricent M."/>
            <person name="Dorje P."/>
            <person name="Dorjee K."/>
            <person name="Dupes A."/>
            <person name="Elong R."/>
            <person name="Falk J."/>
            <person name="Farina A."/>
            <person name="Faro S."/>
            <person name="Ferguson D."/>
            <person name="Fisher S."/>
            <person name="Foley C.D."/>
            <person name="Franke A."/>
            <person name="Friedrich D."/>
            <person name="Gadbois L."/>
            <person name="Gearin G."/>
            <person name="Gearin C.R."/>
            <person name="Giannoukos G."/>
            <person name="Goode T."/>
            <person name="Graham J."/>
            <person name="Grandbois E."/>
            <person name="Grewal S."/>
            <person name="Gyaltsen K."/>
            <person name="Hafez N."/>
            <person name="Hagos B."/>
            <person name="Hall J."/>
            <person name="Henson C."/>
            <person name="Hollinger A."/>
            <person name="Honan T."/>
            <person name="Huard M.D."/>
            <person name="Hughes L."/>
            <person name="Hurhula B."/>
            <person name="Husby M.E."/>
            <person name="Kamat A."/>
            <person name="Kanga B."/>
            <person name="Kashin S."/>
            <person name="Khazanovich D."/>
            <person name="Kisner P."/>
            <person name="Lance K."/>
            <person name="Lara M."/>
            <person name="Lee W."/>
            <person name="Lennon N."/>
            <person name="Letendre F."/>
            <person name="LeVine R."/>
            <person name="Lipovsky A."/>
            <person name="Liu X."/>
            <person name="Liu J."/>
            <person name="Liu S."/>
            <person name="Lokyitsang T."/>
            <person name="Lokyitsang Y."/>
            <person name="Lubonja R."/>
            <person name="Lui A."/>
            <person name="MacDonald P."/>
            <person name="Magnisalis V."/>
            <person name="Maru K."/>
            <person name="Matthews C."/>
            <person name="McCusker W."/>
            <person name="McDonough S."/>
            <person name="Mehta T."/>
            <person name="Meldrim J."/>
            <person name="Meneus L."/>
            <person name="Mihai O."/>
            <person name="Mihalev A."/>
            <person name="Mihova T."/>
            <person name="Mittelman R."/>
            <person name="Mlenga V."/>
            <person name="Montmayeur A."/>
            <person name="Mulrain L."/>
            <person name="Navidi A."/>
            <person name="Naylor J."/>
            <person name="Negash T."/>
            <person name="Nguyen T."/>
            <person name="Nguyen N."/>
            <person name="Nicol R."/>
            <person name="Norbu C."/>
            <person name="Norbu N."/>
            <person name="Novod N."/>
            <person name="O'Neill B."/>
            <person name="Osman S."/>
            <person name="Markiewicz E."/>
            <person name="Oyono O.L."/>
            <person name="Patti C."/>
            <person name="Phunkhang P."/>
            <person name="Pierre F."/>
            <person name="Priest M."/>
            <person name="Raghuraman S."/>
            <person name="Rege F."/>
            <person name="Reyes R."/>
            <person name="Rise C."/>
            <person name="Rogov P."/>
            <person name="Ross K."/>
            <person name="Ryan E."/>
            <person name="Settipalli S."/>
            <person name="Shea T."/>
            <person name="Sherpa N."/>
            <person name="Shi L."/>
            <person name="Shih D."/>
            <person name="Sparrow T."/>
            <person name="Spaulding J."/>
            <person name="Stalker J."/>
            <person name="Stange-Thomann N."/>
            <person name="Stavropoulos S."/>
            <person name="Stone C."/>
            <person name="Strader C."/>
            <person name="Tesfaye S."/>
            <person name="Thomson T."/>
            <person name="Thoulutsang Y."/>
            <person name="Thoulutsang D."/>
            <person name="Topham K."/>
            <person name="Topping I."/>
            <person name="Tsamla T."/>
            <person name="Vassiliev H."/>
            <person name="Vo A."/>
            <person name="Wangchuk T."/>
            <person name="Wangdi T."/>
            <person name="Weiand M."/>
            <person name="Wilkinson J."/>
            <person name="Wilson A."/>
            <person name="Yadav S."/>
            <person name="Young G."/>
            <person name="Yu Q."/>
            <person name="Zembek L."/>
            <person name="Zhong D."/>
            <person name="Zimmer A."/>
            <person name="Zwirko Z."/>
            <person name="Jaffe D.B."/>
            <person name="Alvarez P."/>
            <person name="Brockman W."/>
            <person name="Butler J."/>
            <person name="Chin C."/>
            <person name="Gnerre S."/>
            <person name="Grabherr M."/>
            <person name="Kleber M."/>
            <person name="Mauceli E."/>
            <person name="MacCallum I."/>
        </authorList>
    </citation>
    <scope>NUCLEOTIDE SEQUENCE [LARGE SCALE GENOMIC DNA]</scope>
    <source>
        <strain evidence="16">Tucson 14030-0811.24</strain>
    </source>
</reference>
<dbReference type="GO" id="GO:0016705">
    <property type="term" value="F:oxidoreductase activity, acting on paired donors, with incorporation or reduction of molecular oxygen"/>
    <property type="evidence" value="ECO:0007669"/>
    <property type="project" value="InterPro"/>
</dbReference>
<dbReference type="AlphaFoldDB" id="A0A0Q9WUR8"/>
<keyword evidence="14" id="KW-1133">Transmembrane helix</keyword>
<dbReference type="InterPro" id="IPR001128">
    <property type="entry name" value="Cyt_P450"/>
</dbReference>
<keyword evidence="9" id="KW-0492">Microsome</keyword>
<sequence>MVSLYLLVISLTLVWIYYLWSRRRYYALMLKVPGPKILGHTGASKRDLIPLTERFFQKYGNEYLSWVGPFPVYITREPQLIQEILNSPHCVKKSGFVYKVISNILGDGLMTSENPKWSKHRKLLNPAFKQNILFRFMTIFNTETKNFLKLMDSYVGTGEKDLLTDLLSLAFRTTTQTTIGSKVTEHEAFKTNTLMHSFEYLQDTIIKQILYPWLRNTQILKLTGLHRPISDAISFLNKTVLEVKSK</sequence>
<dbReference type="PANTHER" id="PTHR24291:SF189">
    <property type="entry name" value="CYTOCHROME P450 4C3-RELATED"/>
    <property type="match status" value="1"/>
</dbReference>
<gene>
    <name evidence="15" type="primary">Dwil\GK11540</name>
    <name evidence="15" type="ORF">Dwil_GK11540</name>
</gene>
<evidence type="ECO:0000256" key="9">
    <source>
        <dbReference type="ARBA" id="ARBA00022848"/>
    </source>
</evidence>
<feature type="transmembrane region" description="Helical" evidence="14">
    <location>
        <begin position="6"/>
        <end position="21"/>
    </location>
</feature>
<keyword evidence="12" id="KW-0503">Monooxygenase</keyword>
<evidence type="ECO:0000256" key="8">
    <source>
        <dbReference type="ARBA" id="ARBA00022824"/>
    </source>
</evidence>
<evidence type="ECO:0000256" key="3">
    <source>
        <dbReference type="ARBA" id="ARBA00004174"/>
    </source>
</evidence>
<keyword evidence="14" id="KW-0812">Transmembrane</keyword>
<accession>A0A0Q9WUR8</accession>
<evidence type="ECO:0000256" key="10">
    <source>
        <dbReference type="ARBA" id="ARBA00023002"/>
    </source>
</evidence>
<name>A0A0Q9WUR8_DROWI</name>
<dbReference type="GO" id="GO:0020037">
    <property type="term" value="F:heme binding"/>
    <property type="evidence" value="ECO:0007669"/>
    <property type="project" value="InterPro"/>
</dbReference>
<evidence type="ECO:0008006" key="17">
    <source>
        <dbReference type="Google" id="ProtNLM"/>
    </source>
</evidence>
<evidence type="ECO:0000256" key="13">
    <source>
        <dbReference type="ARBA" id="ARBA00023136"/>
    </source>
</evidence>
<dbReference type="Proteomes" id="UP000007798">
    <property type="component" value="Unassembled WGS sequence"/>
</dbReference>
<keyword evidence="8" id="KW-0256">Endoplasmic reticulum</keyword>
<evidence type="ECO:0000313" key="16">
    <source>
        <dbReference type="Proteomes" id="UP000007798"/>
    </source>
</evidence>
<evidence type="ECO:0000256" key="11">
    <source>
        <dbReference type="ARBA" id="ARBA00023004"/>
    </source>
</evidence>
<keyword evidence="6" id="KW-0349">Heme</keyword>
<dbReference type="InterPro" id="IPR036396">
    <property type="entry name" value="Cyt_P450_sf"/>
</dbReference>
<dbReference type="GO" id="GO:0005506">
    <property type="term" value="F:iron ion binding"/>
    <property type="evidence" value="ECO:0007669"/>
    <property type="project" value="InterPro"/>
</dbReference>
<keyword evidence="11" id="KW-0408">Iron</keyword>
<dbReference type="EMBL" id="CH964232">
    <property type="protein sequence ID" value="KRF99288.1"/>
    <property type="molecule type" value="Genomic_DNA"/>
</dbReference>
<dbReference type="InterPro" id="IPR050196">
    <property type="entry name" value="Cytochrome_P450_Monoox"/>
</dbReference>
<comment type="cofactor">
    <cofactor evidence="1">
        <name>heme</name>
        <dbReference type="ChEBI" id="CHEBI:30413"/>
    </cofactor>
</comment>
<evidence type="ECO:0000256" key="14">
    <source>
        <dbReference type="SAM" id="Phobius"/>
    </source>
</evidence>
<proteinExistence type="inferred from homology"/>
<dbReference type="InParanoid" id="A0A0Q9WUR8"/>
<keyword evidence="10" id="KW-0560">Oxidoreductase</keyword>
<dbReference type="Pfam" id="PF00067">
    <property type="entry name" value="p450"/>
    <property type="match status" value="1"/>
</dbReference>
<evidence type="ECO:0000256" key="7">
    <source>
        <dbReference type="ARBA" id="ARBA00022723"/>
    </source>
</evidence>
<evidence type="ECO:0000256" key="6">
    <source>
        <dbReference type="ARBA" id="ARBA00022617"/>
    </source>
</evidence>
<keyword evidence="7" id="KW-0479">Metal-binding</keyword>
<dbReference type="GO" id="GO:0004497">
    <property type="term" value="F:monooxygenase activity"/>
    <property type="evidence" value="ECO:0007669"/>
    <property type="project" value="UniProtKB-KW"/>
</dbReference>
<evidence type="ECO:0000313" key="15">
    <source>
        <dbReference type="EMBL" id="KRF99288.1"/>
    </source>
</evidence>
<protein>
    <recommendedName>
        <fullName evidence="17">Cytochrome P450</fullName>
    </recommendedName>
</protein>
<dbReference type="GO" id="GO:0005789">
    <property type="term" value="C:endoplasmic reticulum membrane"/>
    <property type="evidence" value="ECO:0007669"/>
    <property type="project" value="UniProtKB-SubCell"/>
</dbReference>
<evidence type="ECO:0000256" key="5">
    <source>
        <dbReference type="ARBA" id="ARBA00010617"/>
    </source>
</evidence>
<comment type="subcellular location">
    <subcellularLocation>
        <location evidence="4">Endoplasmic reticulum membrane</location>
        <topology evidence="4">Peripheral membrane protein</topology>
    </subcellularLocation>
    <subcellularLocation>
        <location evidence="3">Microsome membrane</location>
        <topology evidence="3">Peripheral membrane protein</topology>
    </subcellularLocation>
</comment>
<organism evidence="15 16">
    <name type="scientific">Drosophila willistoni</name>
    <name type="common">Fruit fly</name>
    <dbReference type="NCBI Taxonomy" id="7260"/>
    <lineage>
        <taxon>Eukaryota</taxon>
        <taxon>Metazoa</taxon>
        <taxon>Ecdysozoa</taxon>
        <taxon>Arthropoda</taxon>
        <taxon>Hexapoda</taxon>
        <taxon>Insecta</taxon>
        <taxon>Pterygota</taxon>
        <taxon>Neoptera</taxon>
        <taxon>Endopterygota</taxon>
        <taxon>Diptera</taxon>
        <taxon>Brachycera</taxon>
        <taxon>Muscomorpha</taxon>
        <taxon>Ephydroidea</taxon>
        <taxon>Drosophilidae</taxon>
        <taxon>Drosophila</taxon>
        <taxon>Sophophora</taxon>
    </lineage>
</organism>
<evidence type="ECO:0000256" key="2">
    <source>
        <dbReference type="ARBA" id="ARBA00003690"/>
    </source>
</evidence>
<dbReference type="SMR" id="A0A0Q9WUR8"/>
<dbReference type="OrthoDB" id="1470350at2759"/>
<evidence type="ECO:0000256" key="1">
    <source>
        <dbReference type="ARBA" id="ARBA00001971"/>
    </source>
</evidence>
<dbReference type="KEGG" id="dwi:6648118"/>
<keyword evidence="16" id="KW-1185">Reference proteome</keyword>
<comment type="function">
    <text evidence="2">May be involved in the metabolism of insect hormones and in the breakdown of synthetic insecticides.</text>
</comment>